<dbReference type="HOGENOM" id="CLU_529345_0_0_1"/>
<accession>K7TVG1</accession>
<dbReference type="EMBL" id="CM000786">
    <property type="protein sequence ID" value="AQK45281.1"/>
    <property type="molecule type" value="Genomic_DNA"/>
</dbReference>
<evidence type="ECO:0000313" key="5">
    <source>
        <dbReference type="EMBL" id="AQK45281.1"/>
    </source>
</evidence>
<comment type="subcellular location">
    <subcellularLocation>
        <location evidence="1">Nucleus</location>
    </subcellularLocation>
</comment>
<comment type="similarity">
    <text evidence="2">Belongs to the BUD31 (G10) family.</text>
</comment>
<dbReference type="eggNOG" id="KOG3404">
    <property type="taxonomic scope" value="Eukaryota"/>
</dbReference>
<dbReference type="InterPro" id="IPR027417">
    <property type="entry name" value="P-loop_NTPase"/>
</dbReference>
<dbReference type="eggNOG" id="KOG1051">
    <property type="taxonomic scope" value="Eukaryota"/>
</dbReference>
<dbReference type="PANTHER" id="PTHR19411:SF7">
    <property type="entry name" value="PROTEIN BUD31 HOMOLOG 1"/>
    <property type="match status" value="1"/>
</dbReference>
<dbReference type="GO" id="GO:0005634">
    <property type="term" value="C:nucleus"/>
    <property type="evidence" value="ECO:0007669"/>
    <property type="project" value="UniProtKB-SubCell"/>
</dbReference>
<dbReference type="PANTHER" id="PTHR19411">
    <property type="entry name" value="PROTEIN BUD31-RELATED"/>
    <property type="match status" value="1"/>
</dbReference>
<dbReference type="InterPro" id="IPR001748">
    <property type="entry name" value="BUD31"/>
</dbReference>
<dbReference type="Gene3D" id="3.40.50.300">
    <property type="entry name" value="P-loop containing nucleotide triphosphate hydrolases"/>
    <property type="match status" value="1"/>
</dbReference>
<dbReference type="AlphaFoldDB" id="K7TVG1"/>
<dbReference type="ExpressionAtlas" id="K7TVG1">
    <property type="expression patterns" value="baseline and differential"/>
</dbReference>
<dbReference type="STRING" id="4577.K7TVG1"/>
<reference evidence="5" key="1">
    <citation type="submission" date="2015-12" db="EMBL/GenBank/DDBJ databases">
        <title>Update maize B73 reference genome by single molecule sequencing technologies.</title>
        <authorList>
            <consortium name="Maize Genome Sequencing Project"/>
            <person name="Ware D."/>
        </authorList>
    </citation>
    <scope>NUCLEOTIDE SEQUENCE</scope>
    <source>
        <tissue evidence="5">Seedling</tissue>
    </source>
</reference>
<evidence type="ECO:0000256" key="1">
    <source>
        <dbReference type="ARBA" id="ARBA00004123"/>
    </source>
</evidence>
<evidence type="ECO:0000256" key="2">
    <source>
        <dbReference type="ARBA" id="ARBA00005287"/>
    </source>
</evidence>
<dbReference type="SMR" id="K7TVG1"/>
<evidence type="ECO:0000256" key="4">
    <source>
        <dbReference type="SAM" id="MobiDB-lite"/>
    </source>
</evidence>
<dbReference type="PaxDb" id="4577-GRMZM2G018464_P01"/>
<dbReference type="InParanoid" id="K7TVG1"/>
<name>K7TVG1_MAIZE</name>
<organism evidence="5">
    <name type="scientific">Zea mays</name>
    <name type="common">Maize</name>
    <dbReference type="NCBI Taxonomy" id="4577"/>
    <lineage>
        <taxon>Eukaryota</taxon>
        <taxon>Viridiplantae</taxon>
        <taxon>Streptophyta</taxon>
        <taxon>Embryophyta</taxon>
        <taxon>Tracheophyta</taxon>
        <taxon>Spermatophyta</taxon>
        <taxon>Magnoliopsida</taxon>
        <taxon>Liliopsida</taxon>
        <taxon>Poales</taxon>
        <taxon>Poaceae</taxon>
        <taxon>PACMAD clade</taxon>
        <taxon>Panicoideae</taxon>
        <taxon>Andropogonodae</taxon>
        <taxon>Andropogoneae</taxon>
        <taxon>Tripsacinae</taxon>
        <taxon>Zea</taxon>
    </lineage>
</organism>
<gene>
    <name evidence="5" type="ORF">ZEAMMB73_Zm00001d026006</name>
</gene>
<dbReference type="Pfam" id="PF01125">
    <property type="entry name" value="BUD31"/>
    <property type="match status" value="1"/>
</dbReference>
<evidence type="ECO:0000256" key="3">
    <source>
        <dbReference type="ARBA" id="ARBA00023242"/>
    </source>
</evidence>
<protein>
    <submittedName>
        <fullName evidence="5">Putative G10 domain family protein</fullName>
    </submittedName>
</protein>
<proteinExistence type="inferred from homology"/>
<feature type="region of interest" description="Disordered" evidence="4">
    <location>
        <begin position="1"/>
        <end position="29"/>
    </location>
</feature>
<keyword evidence="3" id="KW-0539">Nucleus</keyword>
<sequence length="515" mass="57774">MASPPHSVEVRTPGDSPRPTTALLSPSVAAPQPSTASRLLLLLTAVVAVATAFVLLRPPITVVTAASATAHPLSKPVVLLTPCHPRRFKVFCSPPVLLALYSLIEIRVLGIYTALQGRTGTCSTPCSTPPPSCFPTEVANSSCARSTLLSMEGRGPAVPRCGNLILGDSSDPQISCLLVKKVKRMREYTSFVDWLRARGPPSCGKTTLHIPLLMRLLIALDMGALIAGAKYRGEFEDRPKAVLKELQMPWLQKAKLLLQELKTVKTDLSFAKERYAQLEEENKMSCESYDKGDNPEANDQAILDHPIRRSENDPHDGKRKCEALWPIICISHQRSHFIYGLYYRRKEISQELYEFLDSGYADFSRVSKPRTPKRHQLKDLSWRSKDLVSTTLHFSYLKLVEEPQGLVVPRVIRIPVVFLHFQENPFILDTYFQTTSMDRRSWRHLEWHYVEEEEMVTGELYNPSVGVRVGGGGKNAVEEAPPRNDVERIHIGSENSSEDDEYRVHVGLNKSRVQT</sequence>